<dbReference type="EMBL" id="SODD01000024">
    <property type="protein sequence ID" value="TDW16374.1"/>
    <property type="molecule type" value="Genomic_DNA"/>
</dbReference>
<evidence type="ECO:0000313" key="2">
    <source>
        <dbReference type="EMBL" id="TDW16374.1"/>
    </source>
</evidence>
<protein>
    <recommendedName>
        <fullName evidence="1">TOTE conflict system primase domain-containing protein</fullName>
    </recommendedName>
</protein>
<dbReference type="Proteomes" id="UP000294743">
    <property type="component" value="Unassembled WGS sequence"/>
</dbReference>
<dbReference type="OrthoDB" id="9802848at2"/>
<name>A0A4V3G6W9_9FIRM</name>
<reference evidence="2 3" key="1">
    <citation type="submission" date="2019-03" db="EMBL/GenBank/DDBJ databases">
        <title>Genomic Encyclopedia of Type Strains, Phase IV (KMG-IV): sequencing the most valuable type-strain genomes for metagenomic binning, comparative biology and taxonomic classification.</title>
        <authorList>
            <person name="Goeker M."/>
        </authorList>
    </citation>
    <scope>NUCLEOTIDE SEQUENCE [LARGE SCALE GENOMIC DNA]</scope>
    <source>
        <strain evidence="2 3">DSM 28867</strain>
    </source>
</reference>
<proteinExistence type="predicted"/>
<evidence type="ECO:0000259" key="1">
    <source>
        <dbReference type="Pfam" id="PF22548"/>
    </source>
</evidence>
<gene>
    <name evidence="2" type="ORF">EDD63_1241</name>
</gene>
<dbReference type="RefSeq" id="WP_134169901.1">
    <property type="nucleotide sequence ID" value="NZ_SODD01000024.1"/>
</dbReference>
<organism evidence="2 3">
    <name type="scientific">Breznakia blatticola</name>
    <dbReference type="NCBI Taxonomy" id="1754012"/>
    <lineage>
        <taxon>Bacteria</taxon>
        <taxon>Bacillati</taxon>
        <taxon>Bacillota</taxon>
        <taxon>Erysipelotrichia</taxon>
        <taxon>Erysipelotrichales</taxon>
        <taxon>Erysipelotrichaceae</taxon>
        <taxon>Breznakia</taxon>
    </lineage>
</organism>
<feature type="domain" description="TOTE conflict system primase" evidence="1">
    <location>
        <begin position="70"/>
        <end position="195"/>
    </location>
</feature>
<comment type="caution">
    <text evidence="2">The sequence shown here is derived from an EMBL/GenBank/DDBJ whole genome shotgun (WGS) entry which is preliminary data.</text>
</comment>
<evidence type="ECO:0000313" key="3">
    <source>
        <dbReference type="Proteomes" id="UP000294743"/>
    </source>
</evidence>
<keyword evidence="3" id="KW-1185">Reference proteome</keyword>
<sequence length="205" mass="24351">MKDINNNLYVEYLQNLLRDSEISFLDYMGFIESRKDKVSNEQMTTKKVIDLSKLDCKKPTDFLRFIKEEDLNEYIHLFRGRKDAYATRYKQKNGRFGFSPKCINIWNKEKCLKNRDKRADCKKCKNREYEKLTKTLYKNHIMGGEKATAIGIYPITLDSTCYFIVFDFDNHDEDKTIDWEKEVNGLANTCKEFNIWLNSTDAHLT</sequence>
<dbReference type="Pfam" id="PF22548">
    <property type="entry name" value="AEP-TOTE"/>
    <property type="match status" value="1"/>
</dbReference>
<accession>A0A4V3G6W9</accession>
<dbReference type="AlphaFoldDB" id="A0A4V3G6W9"/>
<dbReference type="InterPro" id="IPR054347">
    <property type="entry name" value="TOTE_primase"/>
</dbReference>